<dbReference type="PANTHER" id="PTHR34709:SF75">
    <property type="entry name" value="FBD DOMAIN-CONTAINING PROTEIN"/>
    <property type="match status" value="1"/>
</dbReference>
<name>A0A5J9TYP0_9POAL</name>
<feature type="region of interest" description="Disordered" evidence="1">
    <location>
        <begin position="1"/>
        <end position="41"/>
    </location>
</feature>
<evidence type="ECO:0000256" key="1">
    <source>
        <dbReference type="SAM" id="MobiDB-lite"/>
    </source>
</evidence>
<feature type="compositionally biased region" description="Pro residues" evidence="1">
    <location>
        <begin position="7"/>
        <end position="24"/>
    </location>
</feature>
<evidence type="ECO:0000313" key="4">
    <source>
        <dbReference type="Proteomes" id="UP000324897"/>
    </source>
</evidence>
<feature type="non-terminal residue" evidence="3">
    <location>
        <position position="1"/>
    </location>
</feature>
<dbReference type="InterPro" id="IPR055312">
    <property type="entry name" value="FBL15-like"/>
</dbReference>
<feature type="compositionally biased region" description="Low complexity" evidence="1">
    <location>
        <begin position="25"/>
        <end position="34"/>
    </location>
</feature>
<evidence type="ECO:0000313" key="3">
    <source>
        <dbReference type="EMBL" id="TVU16504.1"/>
    </source>
</evidence>
<feature type="domain" description="F-box" evidence="2">
    <location>
        <begin position="79"/>
        <end position="130"/>
    </location>
</feature>
<dbReference type="PANTHER" id="PTHR34709">
    <property type="entry name" value="OS10G0396666 PROTEIN"/>
    <property type="match status" value="1"/>
</dbReference>
<dbReference type="AlphaFoldDB" id="A0A5J9TYP0"/>
<accession>A0A5J9TYP0</accession>
<protein>
    <recommendedName>
        <fullName evidence="2">F-box domain-containing protein</fullName>
    </recommendedName>
</protein>
<comment type="caution">
    <text evidence="3">The sequence shown here is derived from an EMBL/GenBank/DDBJ whole genome shotgun (WGS) entry which is preliminary data.</text>
</comment>
<organism evidence="3 4">
    <name type="scientific">Eragrostis curvula</name>
    <name type="common">weeping love grass</name>
    <dbReference type="NCBI Taxonomy" id="38414"/>
    <lineage>
        <taxon>Eukaryota</taxon>
        <taxon>Viridiplantae</taxon>
        <taxon>Streptophyta</taxon>
        <taxon>Embryophyta</taxon>
        <taxon>Tracheophyta</taxon>
        <taxon>Spermatophyta</taxon>
        <taxon>Magnoliopsida</taxon>
        <taxon>Liliopsida</taxon>
        <taxon>Poales</taxon>
        <taxon>Poaceae</taxon>
        <taxon>PACMAD clade</taxon>
        <taxon>Chloridoideae</taxon>
        <taxon>Eragrostideae</taxon>
        <taxon>Eragrostidinae</taxon>
        <taxon>Eragrostis</taxon>
    </lineage>
</organism>
<dbReference type="InterPro" id="IPR055411">
    <property type="entry name" value="LRR_FXL15/At3g58940/PEG3-like"/>
</dbReference>
<dbReference type="EMBL" id="RWGY01000031">
    <property type="protein sequence ID" value="TVU16504.1"/>
    <property type="molecule type" value="Genomic_DNA"/>
</dbReference>
<sequence length="524" mass="57996">MGSTGPLLPPPTTMGTTGPPPPPSSMGSTGSSPPAASRGRARYCASQNLAIQLRSGRILPPPAPQGGVGSLSRLHHPGEDRISGLPEELLLNVLGRLGSAGEAARTSEISRRWRGLWTELRELTFTFHRVRADKLLEIALAQVRPGLHRLDIRQTVEWDLDDDTIASQYASDVEVSALLRAADRLAPAELVFSIEASYECSELPCFGRATSIDLYLPDVPNVVLPPAGEFASLEQLNMVVVSFDDLSELIRRCPHLRKLQVEFSCFTRNSVSIESKSLKELALDIQPAKDIVIVVPELKKFRFLSVDTGGLTISLLAPKLEESLMQYHVDLYLVGYDSNWFLRELSMETLWSDRNKLLSLYLMIQSVHVSSSTANRTFAQEIARLPGNHFSVLELWITTEGHVFAPLLLHLLLIRTSIERLELVLMDSKDQECSDNCDCHQDGSWRNKRISLPNLKDVEIQGFGAADHEVDFLELLLASAPMLKRINVKLSAEVSPSDGGCQKLRSIFQANAYVECNVYDGFGD</sequence>
<dbReference type="Pfam" id="PF24758">
    <property type="entry name" value="LRR_At5g56370"/>
    <property type="match status" value="1"/>
</dbReference>
<dbReference type="SUPFAM" id="SSF81383">
    <property type="entry name" value="F-box domain"/>
    <property type="match status" value="1"/>
</dbReference>
<keyword evidence="4" id="KW-1185">Reference proteome</keyword>
<gene>
    <name evidence="3" type="ORF">EJB05_40072</name>
</gene>
<reference evidence="3 4" key="1">
    <citation type="journal article" date="2019" name="Sci. Rep.">
        <title>A high-quality genome of Eragrostis curvula grass provides insights into Poaceae evolution and supports new strategies to enhance forage quality.</title>
        <authorList>
            <person name="Carballo J."/>
            <person name="Santos B.A.C.M."/>
            <person name="Zappacosta D."/>
            <person name="Garbus I."/>
            <person name="Selva J.P."/>
            <person name="Gallo C.A."/>
            <person name="Diaz A."/>
            <person name="Albertini E."/>
            <person name="Caccamo M."/>
            <person name="Echenique V."/>
        </authorList>
    </citation>
    <scope>NUCLEOTIDE SEQUENCE [LARGE SCALE GENOMIC DNA]</scope>
    <source>
        <strain evidence="4">cv. Victoria</strain>
        <tissue evidence="3">Leaf</tissue>
    </source>
</reference>
<dbReference type="Gramene" id="TVU16504">
    <property type="protein sequence ID" value="TVU16504"/>
    <property type="gene ID" value="EJB05_40072"/>
</dbReference>
<dbReference type="Proteomes" id="UP000324897">
    <property type="component" value="Unassembled WGS sequence"/>
</dbReference>
<evidence type="ECO:0000259" key="2">
    <source>
        <dbReference type="PROSITE" id="PS50181"/>
    </source>
</evidence>
<dbReference type="InterPro" id="IPR001810">
    <property type="entry name" value="F-box_dom"/>
</dbReference>
<dbReference type="OrthoDB" id="1282595at2759"/>
<dbReference type="InterPro" id="IPR036047">
    <property type="entry name" value="F-box-like_dom_sf"/>
</dbReference>
<proteinExistence type="predicted"/>
<dbReference type="PROSITE" id="PS50181">
    <property type="entry name" value="FBOX"/>
    <property type="match status" value="1"/>
</dbReference>